<evidence type="ECO:0000256" key="1">
    <source>
        <dbReference type="SAM" id="Phobius"/>
    </source>
</evidence>
<sequence>MIRLKHILTEQRDITQDVMRQGPSDPNAITGAFNAKRIAKQIYDAKGVVSDSEEKVAPAFAAIKNLAQYTQVNKELQKLAGRGIGEYLSSFLDINPRMNIASRLMEFIPEAHWSWTIKQIVPWSDFRIVAQQNPSLYDKWRAGQTGTGEEKSLLKLMKGPYAKAWTWYSNLSGQEQLETFWKENGHDILTTVQFALMFVPVIGWFAAAGIGLANAGMYYKEGDTKQAGVEAIFALLPGVGKIAKTIPGISKLGAKGMAKLGGKLATSKKPVLNKIEMLVIKDMSKYKDLIKTDLTEYFKARAKNEAAHIAKNATKSKSAQLAGKALNKLAGSAGTLGKIGAETTADTALDNTALTAWDKIYAGAGLDAQAGGNIVLDPDIAAIATDPDAYLKTNQFDDLMK</sequence>
<reference evidence="4" key="1">
    <citation type="submission" date="2020-05" db="EMBL/GenBank/DDBJ databases">
        <authorList>
            <person name="Chiriac C."/>
            <person name="Salcher M."/>
            <person name="Ghai R."/>
            <person name="Kavagutti S V."/>
        </authorList>
    </citation>
    <scope>NUCLEOTIDE SEQUENCE</scope>
</reference>
<proteinExistence type="predicted"/>
<dbReference type="EMBL" id="LR796625">
    <property type="protein sequence ID" value="CAB4155153.1"/>
    <property type="molecule type" value="Genomic_DNA"/>
</dbReference>
<accession>A0A6J5RKD9</accession>
<keyword evidence="1" id="KW-0812">Transmembrane</keyword>
<name>A0A6J5RKD9_9CAUD</name>
<evidence type="ECO:0000313" key="2">
    <source>
        <dbReference type="EMBL" id="CAB4155153.1"/>
    </source>
</evidence>
<organism evidence="4">
    <name type="scientific">uncultured Caudovirales phage</name>
    <dbReference type="NCBI Taxonomy" id="2100421"/>
    <lineage>
        <taxon>Viruses</taxon>
        <taxon>Duplodnaviria</taxon>
        <taxon>Heunggongvirae</taxon>
        <taxon>Uroviricota</taxon>
        <taxon>Caudoviricetes</taxon>
        <taxon>Peduoviridae</taxon>
        <taxon>Maltschvirus</taxon>
        <taxon>Maltschvirus maltsch</taxon>
    </lineage>
</organism>
<feature type="transmembrane region" description="Helical" evidence="1">
    <location>
        <begin position="194"/>
        <end position="215"/>
    </location>
</feature>
<evidence type="ECO:0000313" key="3">
    <source>
        <dbReference type="EMBL" id="CAB4170995.1"/>
    </source>
</evidence>
<gene>
    <name evidence="4" type="ORF">UFOVP1307_40</name>
    <name evidence="2" type="ORF">UFOVP651_83</name>
    <name evidence="3" type="ORF">UFOVP902_162</name>
</gene>
<evidence type="ECO:0008006" key="5">
    <source>
        <dbReference type="Google" id="ProtNLM"/>
    </source>
</evidence>
<dbReference type="EMBL" id="LR796859">
    <property type="protein sequence ID" value="CAB4170995.1"/>
    <property type="molecule type" value="Genomic_DNA"/>
</dbReference>
<protein>
    <recommendedName>
        <fullName evidence="5">Pre-toxin TG domain-containing protein</fullName>
    </recommendedName>
</protein>
<dbReference type="EMBL" id="LR797270">
    <property type="protein sequence ID" value="CAB4197950.1"/>
    <property type="molecule type" value="Genomic_DNA"/>
</dbReference>
<keyword evidence="1" id="KW-1133">Transmembrane helix</keyword>
<keyword evidence="1" id="KW-0472">Membrane</keyword>
<evidence type="ECO:0000313" key="4">
    <source>
        <dbReference type="EMBL" id="CAB4197950.1"/>
    </source>
</evidence>